<keyword evidence="1" id="KW-0732">Signal</keyword>
<keyword evidence="3" id="KW-1133">Transmembrane helix</keyword>
<keyword evidence="2" id="KW-1015">Disulfide bond</keyword>
<evidence type="ECO:0000256" key="2">
    <source>
        <dbReference type="PROSITE-ProRule" id="PRU00076"/>
    </source>
</evidence>
<protein>
    <submittedName>
        <fullName evidence="6">Alpha/beta hydrolase domain-containing protein 17C (Abhydrolase domain-containing protein 17C)</fullName>
    </submittedName>
</protein>
<comment type="caution">
    <text evidence="5">The sequence shown here is derived from an EMBL/GenBank/DDBJ whole genome shotgun (WGS) entry which is preliminary data.</text>
</comment>
<reference evidence="5" key="1">
    <citation type="submission" date="2022-10" db="EMBL/GenBank/DDBJ databases">
        <authorList>
            <person name="Chen Y."/>
            <person name="Dougan E. K."/>
            <person name="Chan C."/>
            <person name="Rhodes N."/>
            <person name="Thang M."/>
        </authorList>
    </citation>
    <scope>NUCLEOTIDE SEQUENCE</scope>
</reference>
<feature type="disulfide bond" evidence="2">
    <location>
        <begin position="925"/>
        <end position="934"/>
    </location>
</feature>
<dbReference type="SUPFAM" id="SSF69318">
    <property type="entry name" value="Integrin alpha N-terminal domain"/>
    <property type="match status" value="2"/>
</dbReference>
<dbReference type="OrthoDB" id="10249433at2759"/>
<organism evidence="5">
    <name type="scientific">Cladocopium goreaui</name>
    <dbReference type="NCBI Taxonomy" id="2562237"/>
    <lineage>
        <taxon>Eukaryota</taxon>
        <taxon>Sar</taxon>
        <taxon>Alveolata</taxon>
        <taxon>Dinophyceae</taxon>
        <taxon>Suessiales</taxon>
        <taxon>Symbiodiniaceae</taxon>
        <taxon>Cladocopium</taxon>
    </lineage>
</organism>
<sequence>MLERGLLTRILYPAPEATYTVDSFKGELIWIPKKSSLDGDAPLLGVDCVPCLLLKYPYSRFLLLFFHSNAEDLGRSYSFCCQLRDRFQVHVLAVEYPGYGVCPGVATGPSVMENAFSALHFATQSLCWPVDSILICGRSIGTGPAIKLTSLFRFAGVILVTPFMSIGELFKDRVGPFSKLVEEWYPNSELIRKVRCPVLLIHGKADDMISYRHAEQLFELIATRKLLVSPPSMMHNTNLMNDMNYLVMPATHFFSLPDYIFQDLRVPAWAFTLRPRTATPTAPAPWPGQPGQRPREAGDLVRKAKGVKNDACKGELHLLTHQWDWESRSGSNCPWRTEENYFDALVAFVDWDKDGRVDVLQLRTPWQENSTKLGKKIARNEIVLFKQLEELSPDGRPSFSQISLLNWTGQVSNFAAVDWNNDGSLDLLICSEHVILMMNGQDSFGYSHEIVGNLSSCRFLKALDFDSDGDVDLIVDNRYFERIESGEKSKVEERTGVKNPLHILESHHLWAVEDWDGDGDSDLLVARSDDAGLFLIEQLSDGSFREQVENPFRGLFSMQNRYTGPGRNYLADLDGDGLVNLWQMGSWDDCRMLVEHRISANPTNPFLDLDLLGDEVHWVDWNQDGLKDLLLSRAQCNGVQAEELLWDEPRKCYTHAKDGPAVRYFQGQEDGSLRQNLSAFEDVDAGENCRISVADWNGDGRLDLIVISWVNMSFYENQGGKAVLSHDFALSQIDGLAVRMPCAVDYLHESVVGVPSQPIAVDWDDDGLTDLILAPEGRFFRRHGTGETEKETSLIEVPAEENPFTALPTSAASDLQWRLMDCDGDGDLDLIRLNKSMQINACEREGDALKCSSNFECLEWASEYEKSGPRIYSFDLWREGNILSFLGTPITETRRPRFWSQGFCLPSRQCSGHGQCWNLRGVCDCVGGHHLDDCSGCRPGFASAEGQCQACATDQRGVTCSGRGICRDDLLAQHQSNVSNSTRPLMRGDGSCLCNEDTFGGVDAVGKVNCESGRCSDGFEEVVTMEVALGHCQPCSAGSSSVHGARCSPCLPGTMAGPGSSSCERCAAGHFSATVGNSQCDRCHAGSYAAAGSHECGRCAPGTYSDMGAAECTACQEGWVAEDWGNPTCKQCVAGTYAHEGKVCRQCPSNMISTAGRSECEPCVASFLLAYADAKRVTCHASMTNLFFGVMMALCLIAALTLTGWLCFYQLHIEDLSLQGDALVVTTSRPHGLLRTQGAQGAWVTLRDTRSGPLEDLQIRRPYRARALSGSDLQLIHAETVGPWDTTIGSLRIHFPSALLRAGFLRIPSILWLIFLLTPVVVLGHQLLPRMLLLAVGLAVLSSFALWLGFYWISSRTLLARKHKRFKEQMEELQKTRPLKRCPRGPERAITIGQVGWLYEFFQAFIKDRSMYYICSNLIIPLTEDCKVSYAELVGPNKVNWFVSHYWGTPFQEFVAAVRNHAKSDGAVEWHSTAYWICTFSNNQWEVEAELGRGDYRQSSFYKSLRSETCEGTVMVLDEQALPLRRAWCLFELLQTKLIASERARESFQGLLLCTSSGVLRSGQGGIEIAMKVATCLASLDLRDATATDPKDQAMIQSLVEQMPGGFHATNGFVRKSIRDCLIVAHQNFEVDFGKLLRILNDSLPEEDALPTLLSSTKSAASSREKSTSLSCFPAL</sequence>
<evidence type="ECO:0000313" key="7">
    <source>
        <dbReference type="Proteomes" id="UP001152797"/>
    </source>
</evidence>
<dbReference type="InterPro" id="IPR009030">
    <property type="entry name" value="Growth_fac_rcpt_cys_sf"/>
</dbReference>
<dbReference type="PANTHER" id="PTHR12277:SF197">
    <property type="entry name" value="CHROMOSOME UNDETERMINED SCAFFOLD_38, WHOLE GENOME SHOTGUN SEQUENCE"/>
    <property type="match status" value="1"/>
</dbReference>
<dbReference type="SUPFAM" id="SSF57184">
    <property type="entry name" value="Growth factor receptor domain"/>
    <property type="match status" value="1"/>
</dbReference>
<feature type="transmembrane region" description="Helical" evidence="3">
    <location>
        <begin position="1304"/>
        <end position="1325"/>
    </location>
</feature>
<keyword evidence="3" id="KW-0812">Transmembrane</keyword>
<evidence type="ECO:0000313" key="5">
    <source>
        <dbReference type="EMBL" id="CAI3983004.1"/>
    </source>
</evidence>
<keyword evidence="3" id="KW-0472">Membrane</keyword>
<dbReference type="SMART" id="SM01411">
    <property type="entry name" value="Ephrin_rec_like"/>
    <property type="match status" value="3"/>
</dbReference>
<dbReference type="SMART" id="SM00181">
    <property type="entry name" value="EGF"/>
    <property type="match status" value="5"/>
</dbReference>
<name>A0A9P1C0S4_9DINO</name>
<dbReference type="EMBL" id="CAMXCT020000767">
    <property type="protein sequence ID" value="CAL1136379.1"/>
    <property type="molecule type" value="Genomic_DNA"/>
</dbReference>
<evidence type="ECO:0000256" key="1">
    <source>
        <dbReference type="ARBA" id="ARBA00022729"/>
    </source>
</evidence>
<dbReference type="EMBL" id="CAMXCT030000767">
    <property type="protein sequence ID" value="CAL4770316.1"/>
    <property type="molecule type" value="Genomic_DNA"/>
</dbReference>
<dbReference type="GO" id="GO:0016787">
    <property type="term" value="F:hydrolase activity"/>
    <property type="evidence" value="ECO:0007669"/>
    <property type="project" value="UniProtKB-KW"/>
</dbReference>
<keyword evidence="6" id="KW-0378">Hydrolase</keyword>
<dbReference type="InterPro" id="IPR000742">
    <property type="entry name" value="EGF"/>
</dbReference>
<evidence type="ECO:0000259" key="4">
    <source>
        <dbReference type="PROSITE" id="PS50026"/>
    </source>
</evidence>
<dbReference type="Gene3D" id="2.10.50.10">
    <property type="entry name" value="Tumor Necrosis Factor Receptor, subunit A, domain 2"/>
    <property type="match status" value="1"/>
</dbReference>
<dbReference type="Gene3D" id="2.130.10.130">
    <property type="entry name" value="Integrin alpha, N-terminal"/>
    <property type="match status" value="1"/>
</dbReference>
<feature type="domain" description="EGF-like" evidence="4">
    <location>
        <begin position="900"/>
        <end position="935"/>
    </location>
</feature>
<evidence type="ECO:0000313" key="6">
    <source>
        <dbReference type="EMBL" id="CAL4770316.1"/>
    </source>
</evidence>
<keyword evidence="7" id="KW-1185">Reference proteome</keyword>
<gene>
    <name evidence="5" type="ORF">C1SCF055_LOCUS10656</name>
</gene>
<dbReference type="InterPro" id="IPR029058">
    <property type="entry name" value="AB_hydrolase_fold"/>
</dbReference>
<dbReference type="EMBL" id="CAMXCT010000767">
    <property type="protein sequence ID" value="CAI3983004.1"/>
    <property type="molecule type" value="Genomic_DNA"/>
</dbReference>
<dbReference type="Gene3D" id="3.40.50.1820">
    <property type="entry name" value="alpha/beta hydrolase"/>
    <property type="match status" value="1"/>
</dbReference>
<dbReference type="InterPro" id="IPR013517">
    <property type="entry name" value="FG-GAP"/>
</dbReference>
<dbReference type="Proteomes" id="UP001152797">
    <property type="component" value="Unassembled WGS sequence"/>
</dbReference>
<reference evidence="6 7" key="2">
    <citation type="submission" date="2024-05" db="EMBL/GenBank/DDBJ databases">
        <authorList>
            <person name="Chen Y."/>
            <person name="Shah S."/>
            <person name="Dougan E. K."/>
            <person name="Thang M."/>
            <person name="Chan C."/>
        </authorList>
    </citation>
    <scope>NUCLEOTIDE SEQUENCE [LARGE SCALE GENOMIC DNA]</scope>
</reference>
<accession>A0A9P1C0S4</accession>
<proteinExistence type="predicted"/>
<feature type="transmembrane region" description="Helical" evidence="3">
    <location>
        <begin position="1186"/>
        <end position="1209"/>
    </location>
</feature>
<dbReference type="PROSITE" id="PS50026">
    <property type="entry name" value="EGF_3"/>
    <property type="match status" value="1"/>
</dbReference>
<dbReference type="Pfam" id="PF13517">
    <property type="entry name" value="FG-GAP_3"/>
    <property type="match status" value="1"/>
</dbReference>
<dbReference type="SUPFAM" id="SSF53474">
    <property type="entry name" value="alpha/beta-Hydrolases"/>
    <property type="match status" value="1"/>
</dbReference>
<feature type="transmembrane region" description="Helical" evidence="3">
    <location>
        <begin position="1331"/>
        <end position="1353"/>
    </location>
</feature>
<dbReference type="InterPro" id="IPR028994">
    <property type="entry name" value="Integrin_alpha_N"/>
</dbReference>
<comment type="caution">
    <text evidence="2">Lacks conserved residue(s) required for the propagation of feature annotation.</text>
</comment>
<dbReference type="PANTHER" id="PTHR12277">
    <property type="entry name" value="ALPHA/BETA HYDROLASE DOMAIN-CONTAINING PROTEIN"/>
    <property type="match status" value="1"/>
</dbReference>
<keyword evidence="2" id="KW-0245">EGF-like domain</keyword>
<evidence type="ECO:0000256" key="3">
    <source>
        <dbReference type="SAM" id="Phobius"/>
    </source>
</evidence>